<evidence type="ECO:0000256" key="2">
    <source>
        <dbReference type="ARBA" id="ARBA00022771"/>
    </source>
</evidence>
<dbReference type="Proteomes" id="UP001341840">
    <property type="component" value="Unassembled WGS sequence"/>
</dbReference>
<protein>
    <recommendedName>
        <fullName evidence="6">GRF-type domain-containing protein</fullName>
    </recommendedName>
</protein>
<comment type="caution">
    <text evidence="7">The sequence shown here is derived from an EMBL/GenBank/DDBJ whole genome shotgun (WGS) entry which is preliminary data.</text>
</comment>
<proteinExistence type="predicted"/>
<keyword evidence="2 4" id="KW-0863">Zinc-finger</keyword>
<dbReference type="EMBL" id="JASCZI010060539">
    <property type="protein sequence ID" value="MED6133637.1"/>
    <property type="molecule type" value="Genomic_DNA"/>
</dbReference>
<accession>A0ABU6SBC0</accession>
<reference evidence="7 8" key="1">
    <citation type="journal article" date="2023" name="Plants (Basel)">
        <title>Bridging the Gap: Combining Genomics and Transcriptomics Approaches to Understand Stylosanthes scabra, an Orphan Legume from the Brazilian Caatinga.</title>
        <authorList>
            <person name="Ferreira-Neto J.R.C."/>
            <person name="da Silva M.D."/>
            <person name="Binneck E."/>
            <person name="de Melo N.F."/>
            <person name="da Silva R.H."/>
            <person name="de Melo A.L.T.M."/>
            <person name="Pandolfi V."/>
            <person name="Bustamante F.O."/>
            <person name="Brasileiro-Vidal A.C."/>
            <person name="Benko-Iseppon A.M."/>
        </authorList>
    </citation>
    <scope>NUCLEOTIDE SEQUENCE [LARGE SCALE GENOMIC DNA]</scope>
    <source>
        <tissue evidence="7">Leaves</tissue>
    </source>
</reference>
<keyword evidence="1" id="KW-0479">Metal-binding</keyword>
<dbReference type="PANTHER" id="PTHR33248">
    <property type="entry name" value="ZINC ION-BINDING PROTEIN"/>
    <property type="match status" value="1"/>
</dbReference>
<evidence type="ECO:0000259" key="6">
    <source>
        <dbReference type="PROSITE" id="PS51999"/>
    </source>
</evidence>
<keyword evidence="3" id="KW-0862">Zinc</keyword>
<name>A0ABU6SBC0_9FABA</name>
<organism evidence="7 8">
    <name type="scientific">Stylosanthes scabra</name>
    <dbReference type="NCBI Taxonomy" id="79078"/>
    <lineage>
        <taxon>Eukaryota</taxon>
        <taxon>Viridiplantae</taxon>
        <taxon>Streptophyta</taxon>
        <taxon>Embryophyta</taxon>
        <taxon>Tracheophyta</taxon>
        <taxon>Spermatophyta</taxon>
        <taxon>Magnoliopsida</taxon>
        <taxon>eudicotyledons</taxon>
        <taxon>Gunneridae</taxon>
        <taxon>Pentapetalae</taxon>
        <taxon>rosids</taxon>
        <taxon>fabids</taxon>
        <taxon>Fabales</taxon>
        <taxon>Fabaceae</taxon>
        <taxon>Papilionoideae</taxon>
        <taxon>50 kb inversion clade</taxon>
        <taxon>dalbergioids sensu lato</taxon>
        <taxon>Dalbergieae</taxon>
        <taxon>Pterocarpus clade</taxon>
        <taxon>Stylosanthes</taxon>
    </lineage>
</organism>
<keyword evidence="5" id="KW-0472">Membrane</keyword>
<evidence type="ECO:0000256" key="1">
    <source>
        <dbReference type="ARBA" id="ARBA00022723"/>
    </source>
</evidence>
<keyword evidence="8" id="KW-1185">Reference proteome</keyword>
<evidence type="ECO:0000256" key="5">
    <source>
        <dbReference type="SAM" id="Phobius"/>
    </source>
</evidence>
<evidence type="ECO:0000256" key="3">
    <source>
        <dbReference type="ARBA" id="ARBA00022833"/>
    </source>
</evidence>
<keyword evidence="5" id="KW-1133">Transmembrane helix</keyword>
<evidence type="ECO:0000313" key="8">
    <source>
        <dbReference type="Proteomes" id="UP001341840"/>
    </source>
</evidence>
<sequence>MESQRSGGSRSSRSTTSTNRRLVFCHHGERAALRVSGTKENPGRRFWGCSYYEMRRHCGFFRWVDQELPEDEAEEVRVRQLVEEDAEKVKLRKKVLSLKSKLRTCERKLKIVSFIGMIGWLWLISIWLQQK</sequence>
<dbReference type="InterPro" id="IPR010666">
    <property type="entry name" value="Znf_GRF"/>
</dbReference>
<feature type="transmembrane region" description="Helical" evidence="5">
    <location>
        <begin position="109"/>
        <end position="128"/>
    </location>
</feature>
<dbReference type="PROSITE" id="PS51999">
    <property type="entry name" value="ZF_GRF"/>
    <property type="match status" value="1"/>
</dbReference>
<gene>
    <name evidence="7" type="ORF">PIB30_030032</name>
</gene>
<feature type="domain" description="GRF-type" evidence="6">
    <location>
        <begin position="25"/>
        <end position="67"/>
    </location>
</feature>
<evidence type="ECO:0000313" key="7">
    <source>
        <dbReference type="EMBL" id="MED6133637.1"/>
    </source>
</evidence>
<keyword evidence="5" id="KW-0812">Transmembrane</keyword>
<evidence type="ECO:0000256" key="4">
    <source>
        <dbReference type="PROSITE-ProRule" id="PRU01343"/>
    </source>
</evidence>
<dbReference type="Pfam" id="PF06839">
    <property type="entry name" value="Zn_ribbon_GRF"/>
    <property type="match status" value="1"/>
</dbReference>